<evidence type="ECO:0000256" key="2">
    <source>
        <dbReference type="ARBA" id="ARBA00023002"/>
    </source>
</evidence>
<dbReference type="Gene3D" id="3.40.50.720">
    <property type="entry name" value="NAD(P)-binding Rossmann-like Domain"/>
    <property type="match status" value="1"/>
</dbReference>
<keyword evidence="2" id="KW-0560">Oxidoreductase</keyword>
<dbReference type="InterPro" id="IPR051019">
    <property type="entry name" value="VLCFA-Steroid_DH"/>
</dbReference>
<comment type="caution">
    <text evidence="3">The sequence shown here is derived from an EMBL/GenBank/DDBJ whole genome shotgun (WGS) entry which is preliminary data.</text>
</comment>
<accession>A0A4R0GJ73</accession>
<evidence type="ECO:0000313" key="3">
    <source>
        <dbReference type="EMBL" id="TCB95438.1"/>
    </source>
</evidence>
<dbReference type="PIRSF" id="PIRSF000126">
    <property type="entry name" value="11-beta-HSD1"/>
    <property type="match status" value="1"/>
</dbReference>
<proteinExistence type="inferred from homology"/>
<dbReference type="RefSeq" id="WP_131305745.1">
    <property type="nucleotide sequence ID" value="NZ_SJJR01000014.1"/>
</dbReference>
<dbReference type="Proteomes" id="UP000292274">
    <property type="component" value="Unassembled WGS sequence"/>
</dbReference>
<name>A0A4R0GJ73_9ACTN</name>
<dbReference type="EMBL" id="SJJR01000014">
    <property type="protein sequence ID" value="TCB95438.1"/>
    <property type="molecule type" value="Genomic_DNA"/>
</dbReference>
<dbReference type="Pfam" id="PF00106">
    <property type="entry name" value="adh_short"/>
    <property type="match status" value="1"/>
</dbReference>
<dbReference type="PANTHER" id="PTHR43899:SF13">
    <property type="entry name" value="RH59310P"/>
    <property type="match status" value="1"/>
</dbReference>
<dbReference type="OrthoDB" id="9797538at2"/>
<keyword evidence="4" id="KW-1185">Reference proteome</keyword>
<protein>
    <submittedName>
        <fullName evidence="3">SDR family NAD(P)-dependent oxidoreductase</fullName>
    </submittedName>
</protein>
<organism evidence="3 4">
    <name type="scientific">Micromonospora zingiberis</name>
    <dbReference type="NCBI Taxonomy" id="2053011"/>
    <lineage>
        <taxon>Bacteria</taxon>
        <taxon>Bacillati</taxon>
        <taxon>Actinomycetota</taxon>
        <taxon>Actinomycetes</taxon>
        <taxon>Micromonosporales</taxon>
        <taxon>Micromonosporaceae</taxon>
        <taxon>Micromonospora</taxon>
    </lineage>
</organism>
<sequence>MTYARISADRFGPWAVVTGASSGIGREFARQLAANGLNVVIAARRATALTDLGAEIAQQYGVQHLAVTVDLSESTGPDHLAEATSDLDVGLLVSNAGDLTPGEFLRRELRHSIESLQLNAHSHLVLAHLFGNRLADRGKGGVVLVGAAGAEHGIPWLAAHAAAKAYTNTLGRGLHTEFATHGINLTVLAPGPTHTELQSRRSLPDSVGMAASDCVSQALKALESGRGMVIPGMLARVMNRLPAGLNRRLAGQTMATAAAQASDR</sequence>
<dbReference type="PANTHER" id="PTHR43899">
    <property type="entry name" value="RH59310P"/>
    <property type="match status" value="1"/>
</dbReference>
<dbReference type="GO" id="GO:0016491">
    <property type="term" value="F:oxidoreductase activity"/>
    <property type="evidence" value="ECO:0007669"/>
    <property type="project" value="UniProtKB-KW"/>
</dbReference>
<reference evidence="3 4" key="1">
    <citation type="submission" date="2019-02" db="EMBL/GenBank/DDBJ databases">
        <title>Jishengella sp. nov., isolated from a root of Zingiber montanum.</title>
        <authorList>
            <person name="Kuncharoen N."/>
            <person name="Kudo T."/>
            <person name="Masahiro Y."/>
            <person name="Ohkuma M."/>
            <person name="Tanasupawat S."/>
        </authorList>
    </citation>
    <scope>NUCLEOTIDE SEQUENCE [LARGE SCALE GENOMIC DNA]</scope>
    <source>
        <strain evidence="3 4">PLAI 1-1</strain>
    </source>
</reference>
<evidence type="ECO:0000256" key="1">
    <source>
        <dbReference type="ARBA" id="ARBA00006484"/>
    </source>
</evidence>
<dbReference type="PRINTS" id="PR00081">
    <property type="entry name" value="GDHRDH"/>
</dbReference>
<gene>
    <name evidence="3" type="ORF">E0H26_19800</name>
</gene>
<dbReference type="AlphaFoldDB" id="A0A4R0GJ73"/>
<dbReference type="SUPFAM" id="SSF51735">
    <property type="entry name" value="NAD(P)-binding Rossmann-fold domains"/>
    <property type="match status" value="1"/>
</dbReference>
<evidence type="ECO:0000313" key="4">
    <source>
        <dbReference type="Proteomes" id="UP000292274"/>
    </source>
</evidence>
<comment type="similarity">
    <text evidence="1">Belongs to the short-chain dehydrogenases/reductases (SDR) family.</text>
</comment>
<dbReference type="InterPro" id="IPR036291">
    <property type="entry name" value="NAD(P)-bd_dom_sf"/>
</dbReference>
<dbReference type="InterPro" id="IPR002347">
    <property type="entry name" value="SDR_fam"/>
</dbReference>